<comment type="caution">
    <text evidence="2">The sequence shown here is derived from an EMBL/GenBank/DDBJ whole genome shotgun (WGS) entry which is preliminary data.</text>
</comment>
<dbReference type="AlphaFoldDB" id="A0A4Q5M427"/>
<accession>A0A4Q5M427</accession>
<name>A0A4Q5M427_9BACT</name>
<reference evidence="2 3" key="1">
    <citation type="submission" date="2019-02" db="EMBL/GenBank/DDBJ databases">
        <title>Bacterial novel species Emticicia sp. 17J42-9 isolated from soil.</title>
        <authorList>
            <person name="Jung H.-Y."/>
        </authorList>
    </citation>
    <scope>NUCLEOTIDE SEQUENCE [LARGE SCALE GENOMIC DNA]</scope>
    <source>
        <strain evidence="2 3">17J42-9</strain>
    </source>
</reference>
<dbReference type="RefSeq" id="WP_130019649.1">
    <property type="nucleotide sequence ID" value="NZ_SEWF01000004.1"/>
</dbReference>
<keyword evidence="3" id="KW-1185">Reference proteome</keyword>
<dbReference type="InterPro" id="IPR018958">
    <property type="entry name" value="Knr4/Smi1-like_dom"/>
</dbReference>
<dbReference type="Gene3D" id="3.40.1580.10">
    <property type="entry name" value="SMI1/KNR4-like"/>
    <property type="match status" value="1"/>
</dbReference>
<evidence type="ECO:0000313" key="3">
    <source>
        <dbReference type="Proteomes" id="UP000293162"/>
    </source>
</evidence>
<dbReference type="EMBL" id="SEWF01000004">
    <property type="protein sequence ID" value="RYU97072.1"/>
    <property type="molecule type" value="Genomic_DNA"/>
</dbReference>
<dbReference type="SUPFAM" id="SSF160631">
    <property type="entry name" value="SMI1/KNR4-like"/>
    <property type="match status" value="1"/>
</dbReference>
<gene>
    <name evidence="2" type="ORF">EWM59_03955</name>
</gene>
<evidence type="ECO:0000313" key="2">
    <source>
        <dbReference type="EMBL" id="RYU97072.1"/>
    </source>
</evidence>
<feature type="domain" description="Knr4/Smi1-like" evidence="1">
    <location>
        <begin position="55"/>
        <end position="184"/>
    </location>
</feature>
<proteinExistence type="predicted"/>
<protein>
    <recommendedName>
        <fullName evidence="1">Knr4/Smi1-like domain-containing protein</fullName>
    </recommendedName>
</protein>
<dbReference type="Pfam" id="PF09346">
    <property type="entry name" value="SMI1_KNR4"/>
    <property type="match status" value="1"/>
</dbReference>
<dbReference type="Proteomes" id="UP000293162">
    <property type="component" value="Unassembled WGS sequence"/>
</dbReference>
<sequence>MPFRERLIQQDFSGVGFAENNHFGHNKINPNSFLRIKTYYNMKGIELFIKRESPIDLSVFDNIEKHLQCSLPYDFKLFMSEYLPEPQMDEVSLLIILLPRKVDGREYAHFYGLTTIEFISNYDRFSIQEPLDSFLFVGISIPEGGIYLKLEGEDKGSVYYFDFSVYDLEEESTKIASNFIEFIESIEFEPS</sequence>
<organism evidence="2 3">
    <name type="scientific">Emticicia agri</name>
    <dbReference type="NCBI Taxonomy" id="2492393"/>
    <lineage>
        <taxon>Bacteria</taxon>
        <taxon>Pseudomonadati</taxon>
        <taxon>Bacteroidota</taxon>
        <taxon>Cytophagia</taxon>
        <taxon>Cytophagales</taxon>
        <taxon>Leadbetterellaceae</taxon>
        <taxon>Emticicia</taxon>
    </lineage>
</organism>
<dbReference type="InterPro" id="IPR037883">
    <property type="entry name" value="Knr4/Smi1-like_sf"/>
</dbReference>
<evidence type="ECO:0000259" key="1">
    <source>
        <dbReference type="Pfam" id="PF09346"/>
    </source>
</evidence>